<sequence length="185" mass="20435">MPRHKTVSDEQVLDILLVTITEVGPDALTFALAAKACGLSPATLVQRHGDRSRLVEAVLLRAWDRLQTATELADREEPATPEGAVGLLMRLMSPEDAERNASDGLLLLREDIRNPVLRARGSAWGQTLALALGRRLSTDANKAQELGWEMAAVWQGAHTWWAFRRNGTAEQAIGHMLRVWLASKR</sequence>
<dbReference type="Gene3D" id="1.10.357.10">
    <property type="entry name" value="Tetracycline Repressor, domain 2"/>
    <property type="match status" value="1"/>
</dbReference>
<dbReference type="EMBL" id="WHSC02000008">
    <property type="protein sequence ID" value="MDO6123279.1"/>
    <property type="molecule type" value="Genomic_DNA"/>
</dbReference>
<accession>A0ABT8XHQ6</accession>
<evidence type="ECO:0000313" key="1">
    <source>
        <dbReference type="EMBL" id="MDO6123279.1"/>
    </source>
</evidence>
<evidence type="ECO:0000313" key="2">
    <source>
        <dbReference type="Proteomes" id="UP001177080"/>
    </source>
</evidence>
<dbReference type="SUPFAM" id="SSF46689">
    <property type="entry name" value="Homeodomain-like"/>
    <property type="match status" value="1"/>
</dbReference>
<name>A0ABT8XHQ6_9HYPH</name>
<reference evidence="1" key="1">
    <citation type="submission" date="2022-04" db="EMBL/GenBank/DDBJ databases">
        <title>Shinella lacus sp. nov., a novel member of the genus Shinella from water.</title>
        <authorList>
            <person name="Deng Y."/>
        </authorList>
    </citation>
    <scope>NUCLEOTIDE SEQUENCE</scope>
    <source>
        <strain evidence="1">JCM 31239</strain>
    </source>
</reference>
<dbReference type="InterPro" id="IPR009057">
    <property type="entry name" value="Homeodomain-like_sf"/>
</dbReference>
<comment type="caution">
    <text evidence="1">The sequence shown here is derived from an EMBL/GenBank/DDBJ whole genome shotgun (WGS) entry which is preliminary data.</text>
</comment>
<dbReference type="RefSeq" id="WP_244763050.1">
    <property type="nucleotide sequence ID" value="NZ_JALJCJ010000006.1"/>
</dbReference>
<dbReference type="Proteomes" id="UP001177080">
    <property type="component" value="Unassembled WGS sequence"/>
</dbReference>
<protein>
    <submittedName>
        <fullName evidence="1">TetR/AcrR family transcriptional regulator</fullName>
    </submittedName>
</protein>
<proteinExistence type="predicted"/>
<gene>
    <name evidence="1" type="ORF">GB928_018985</name>
</gene>
<organism evidence="1 2">
    <name type="scientific">Shinella curvata</name>
    <dbReference type="NCBI Taxonomy" id="1817964"/>
    <lineage>
        <taxon>Bacteria</taxon>
        <taxon>Pseudomonadati</taxon>
        <taxon>Pseudomonadota</taxon>
        <taxon>Alphaproteobacteria</taxon>
        <taxon>Hyphomicrobiales</taxon>
        <taxon>Rhizobiaceae</taxon>
        <taxon>Shinella</taxon>
    </lineage>
</organism>
<keyword evidence="2" id="KW-1185">Reference proteome</keyword>